<evidence type="ECO:0000256" key="1">
    <source>
        <dbReference type="SAM" id="MobiDB-lite"/>
    </source>
</evidence>
<feature type="compositionally biased region" description="Pro residues" evidence="1">
    <location>
        <begin position="373"/>
        <end position="395"/>
    </location>
</feature>
<dbReference type="AlphaFoldDB" id="A0A8H4J0C3"/>
<evidence type="ECO:0000313" key="3">
    <source>
        <dbReference type="EMBL" id="KAF4308358.1"/>
    </source>
</evidence>
<feature type="region of interest" description="Disordered" evidence="1">
    <location>
        <begin position="659"/>
        <end position="690"/>
    </location>
</feature>
<feature type="region of interest" description="Disordered" evidence="1">
    <location>
        <begin position="366"/>
        <end position="443"/>
    </location>
</feature>
<keyword evidence="2" id="KW-0472">Membrane</keyword>
<reference evidence="3" key="1">
    <citation type="submission" date="2020-04" db="EMBL/GenBank/DDBJ databases">
        <title>Genome Assembly and Annotation of Botryosphaeria dothidea sdau 11-99, a Latent Pathogen of Apple Fruit Ring Rot in China.</title>
        <authorList>
            <person name="Yu C."/>
            <person name="Diao Y."/>
            <person name="Lu Q."/>
            <person name="Zhao J."/>
            <person name="Cui S."/>
            <person name="Peng C."/>
            <person name="He B."/>
            <person name="Liu H."/>
        </authorList>
    </citation>
    <scope>NUCLEOTIDE SEQUENCE [LARGE SCALE GENOMIC DNA]</scope>
    <source>
        <strain evidence="3">Sdau11-99</strain>
    </source>
</reference>
<dbReference type="OrthoDB" id="10639238at2759"/>
<sequence>MTWAPHSSMPGAFLTEPPSQPYRSHRHDPPPLRGESVNSTGPCRSRSFRQWARQKLLHRSNSEGRIAREDDSGYDSGSLSSSSGSDLQLYEHPTHGKPGLSIRDTDDFLTVKNPNPHTGEMSPSVLSLVSERSEPAPAISVPPTSAETKSKERSRWRTIGRAVFNTSSNDRPPTPPEHGSIPPPVPPKVSVQDEEPPDALESATHPLQSQPHPTHYAAFDPDHLRMPGALLITPPPKTVTNVGTDAISTWVESESRRVFELPAGPLTPGDGPPICAPAPQRPEPAGLRVMRSQPKSQIEVPTLARARSYGSDSSREAFCVQPRQQQVQGPRPDRAAAAAAQPIRRRVCSIPRKPVAQQNAAAATPFVPDDIMRPPPAVYSPPPVRQDPTPPPPPPHRYEAGRPVHRGEWRHAPERVQSPPPAVTNSHATQTRATASSATFRRHPIRPSYETPTVRAHTRLNGTGVQRIVVTTGARKVEQKEEEQVVGRKQEQVQKQAQNLERDLGQTRQERKQPEPEPTVVKPSQKTKTQASTAKQATDKPKTARKLTKPPTAESKSKPKTKSSSSSTEQKKEAKPPAVPPKIPTTTTKTTMPKPSTKPAAAGPANTSKTTTSKHTANTTTTPATKPSSTAPPEPPKTATTTLSALAARHAAWAAAVAAANAKATAPPPPPASTTAERAEADADERQQQPPLIRISVSKKALVRMVQCVGIVWAVVAGWYLLNAVGRALVVVLWPVGWVLKGVGRLGGLVRGGGWGG</sequence>
<dbReference type="EMBL" id="WWBZ02000022">
    <property type="protein sequence ID" value="KAF4308358.1"/>
    <property type="molecule type" value="Genomic_DNA"/>
</dbReference>
<evidence type="ECO:0000256" key="2">
    <source>
        <dbReference type="SAM" id="Phobius"/>
    </source>
</evidence>
<name>A0A8H4J0C3_9PEZI</name>
<evidence type="ECO:0000313" key="4">
    <source>
        <dbReference type="Proteomes" id="UP000572817"/>
    </source>
</evidence>
<feature type="compositionally biased region" description="Basic and acidic residues" evidence="1">
    <location>
        <begin position="396"/>
        <end position="414"/>
    </location>
</feature>
<accession>A0A8H4J0C3</accession>
<gene>
    <name evidence="3" type="ORF">GTA08_BOTSDO03655</name>
</gene>
<organism evidence="3 4">
    <name type="scientific">Botryosphaeria dothidea</name>
    <dbReference type="NCBI Taxonomy" id="55169"/>
    <lineage>
        <taxon>Eukaryota</taxon>
        <taxon>Fungi</taxon>
        <taxon>Dikarya</taxon>
        <taxon>Ascomycota</taxon>
        <taxon>Pezizomycotina</taxon>
        <taxon>Dothideomycetes</taxon>
        <taxon>Dothideomycetes incertae sedis</taxon>
        <taxon>Botryosphaeriales</taxon>
        <taxon>Botryosphaeriaceae</taxon>
        <taxon>Botryosphaeria</taxon>
    </lineage>
</organism>
<feature type="compositionally biased region" description="Pro residues" evidence="1">
    <location>
        <begin position="172"/>
        <end position="187"/>
    </location>
</feature>
<feature type="compositionally biased region" description="Low complexity" evidence="1">
    <location>
        <begin position="74"/>
        <end position="87"/>
    </location>
</feature>
<proteinExistence type="predicted"/>
<dbReference type="Proteomes" id="UP000572817">
    <property type="component" value="Unassembled WGS sequence"/>
</dbReference>
<feature type="compositionally biased region" description="Basic and acidic residues" evidence="1">
    <location>
        <begin position="677"/>
        <end position="687"/>
    </location>
</feature>
<feature type="transmembrane region" description="Helical" evidence="2">
    <location>
        <begin position="728"/>
        <end position="744"/>
    </location>
</feature>
<feature type="compositionally biased region" description="Basic and acidic residues" evidence="1">
    <location>
        <begin position="60"/>
        <end position="71"/>
    </location>
</feature>
<keyword evidence="2" id="KW-0812">Transmembrane</keyword>
<keyword evidence="4" id="KW-1185">Reference proteome</keyword>
<feature type="compositionally biased region" description="Basic and acidic residues" evidence="1">
    <location>
        <begin position="500"/>
        <end position="515"/>
    </location>
</feature>
<feature type="region of interest" description="Disordered" evidence="1">
    <location>
        <begin position="475"/>
        <end position="639"/>
    </location>
</feature>
<keyword evidence="2" id="KW-1133">Transmembrane helix</keyword>
<feature type="compositionally biased region" description="Low complexity" evidence="1">
    <location>
        <begin position="584"/>
        <end position="629"/>
    </location>
</feature>
<feature type="compositionally biased region" description="Low complexity" evidence="1">
    <location>
        <begin position="426"/>
        <end position="439"/>
    </location>
</feature>
<feature type="compositionally biased region" description="Low complexity" evidence="1">
    <location>
        <begin position="524"/>
        <end position="536"/>
    </location>
</feature>
<feature type="compositionally biased region" description="Basic and acidic residues" evidence="1">
    <location>
        <begin position="475"/>
        <end position="492"/>
    </location>
</feature>
<feature type="transmembrane region" description="Helical" evidence="2">
    <location>
        <begin position="701"/>
        <end position="722"/>
    </location>
</feature>
<comment type="caution">
    <text evidence="3">The sequence shown here is derived from an EMBL/GenBank/DDBJ whole genome shotgun (WGS) entry which is preliminary data.</text>
</comment>
<feature type="region of interest" description="Disordered" evidence="1">
    <location>
        <begin position="1"/>
        <end position="219"/>
    </location>
</feature>
<protein>
    <submittedName>
        <fullName evidence="3">Uncharacterized protein</fullName>
    </submittedName>
</protein>